<evidence type="ECO:0000313" key="2">
    <source>
        <dbReference type="Proteomes" id="UP000276133"/>
    </source>
</evidence>
<organism evidence="1 2">
    <name type="scientific">Brachionus plicatilis</name>
    <name type="common">Marine rotifer</name>
    <name type="synonym">Brachionus muelleri</name>
    <dbReference type="NCBI Taxonomy" id="10195"/>
    <lineage>
        <taxon>Eukaryota</taxon>
        <taxon>Metazoa</taxon>
        <taxon>Spiralia</taxon>
        <taxon>Gnathifera</taxon>
        <taxon>Rotifera</taxon>
        <taxon>Eurotatoria</taxon>
        <taxon>Monogononta</taxon>
        <taxon>Pseudotrocha</taxon>
        <taxon>Ploima</taxon>
        <taxon>Brachionidae</taxon>
        <taxon>Brachionus</taxon>
    </lineage>
</organism>
<protein>
    <submittedName>
        <fullName evidence="1">Uncharacterized protein</fullName>
    </submittedName>
</protein>
<reference evidence="1 2" key="1">
    <citation type="journal article" date="2018" name="Sci. Rep.">
        <title>Genomic signatures of local adaptation to the degree of environmental predictability in rotifers.</title>
        <authorList>
            <person name="Franch-Gras L."/>
            <person name="Hahn C."/>
            <person name="Garcia-Roger E.M."/>
            <person name="Carmona M.J."/>
            <person name="Serra M."/>
            <person name="Gomez A."/>
        </authorList>
    </citation>
    <scope>NUCLEOTIDE SEQUENCE [LARGE SCALE GENOMIC DNA]</scope>
    <source>
        <strain evidence="1">HYR1</strain>
    </source>
</reference>
<name>A0A3M7QWX2_BRAPC</name>
<sequence>HHKSALLPILAYALGCADWHSVFDSSALLQGWRPMLLVYGLTLLSPICLPQLVYPAPSPQPRDMKQIKVCLFAGDTTSTMGKPKVWCHIQLVATH</sequence>
<dbReference type="Proteomes" id="UP000276133">
    <property type="component" value="Unassembled WGS sequence"/>
</dbReference>
<feature type="non-terminal residue" evidence="1">
    <location>
        <position position="1"/>
    </location>
</feature>
<dbReference type="EMBL" id="REGN01004919">
    <property type="protein sequence ID" value="RNA15611.1"/>
    <property type="molecule type" value="Genomic_DNA"/>
</dbReference>
<proteinExistence type="predicted"/>
<keyword evidence="2" id="KW-1185">Reference proteome</keyword>
<dbReference type="AlphaFoldDB" id="A0A3M7QWX2"/>
<gene>
    <name evidence="1" type="ORF">BpHYR1_015885</name>
</gene>
<evidence type="ECO:0000313" key="1">
    <source>
        <dbReference type="EMBL" id="RNA15611.1"/>
    </source>
</evidence>
<accession>A0A3M7QWX2</accession>
<comment type="caution">
    <text evidence="1">The sequence shown here is derived from an EMBL/GenBank/DDBJ whole genome shotgun (WGS) entry which is preliminary data.</text>
</comment>